<sequence length="283" mass="29441">MNWQGQTVMITGASSGIGAGFAEALAARGADLVLVARSADVLQHTARRLRAAHGVRIDVVVQDLTAPGAVAAVRSATEQRGLTVDALINNAGFASAGRFHEVPADRVNTEVALDVAALVDLTTAYLPGMVERGRGAIVNIASIAAFQPTPYMAVYGAAKAFVLSFSQALWAENRRAGVRVTAVCPGPVDTGFLGVVGTSEVRVGRPRQVGYVVERALRAVERNRPVVTPGPENAWVPLVSRLLPRRLVAAVTGRSLRGAVDAPSAARVPTAGSLTAGFPATEH</sequence>
<dbReference type="RefSeq" id="WP_130510576.1">
    <property type="nucleotide sequence ID" value="NZ_SHKY01000001.1"/>
</dbReference>
<keyword evidence="2" id="KW-0560">Oxidoreductase</keyword>
<dbReference type="PANTHER" id="PTHR44196:SF2">
    <property type="entry name" value="SHORT-CHAIN DEHYDROGENASE-RELATED"/>
    <property type="match status" value="1"/>
</dbReference>
<dbReference type="PRINTS" id="PR00081">
    <property type="entry name" value="GDHRDH"/>
</dbReference>
<dbReference type="Pfam" id="PF00106">
    <property type="entry name" value="adh_short"/>
    <property type="match status" value="1"/>
</dbReference>
<evidence type="ECO:0000256" key="2">
    <source>
        <dbReference type="ARBA" id="ARBA00023002"/>
    </source>
</evidence>
<dbReference type="PRINTS" id="PR00080">
    <property type="entry name" value="SDRFAMILY"/>
</dbReference>
<dbReference type="SUPFAM" id="SSF51735">
    <property type="entry name" value="NAD(P)-binding Rossmann-fold domains"/>
    <property type="match status" value="1"/>
</dbReference>
<proteinExistence type="inferred from homology"/>
<evidence type="ECO:0000313" key="4">
    <source>
        <dbReference type="EMBL" id="RZU51875.1"/>
    </source>
</evidence>
<dbReference type="PIRSF" id="PIRSF000126">
    <property type="entry name" value="11-beta-HSD1"/>
    <property type="match status" value="1"/>
</dbReference>
<evidence type="ECO:0000256" key="1">
    <source>
        <dbReference type="ARBA" id="ARBA00006484"/>
    </source>
</evidence>
<dbReference type="InterPro" id="IPR002347">
    <property type="entry name" value="SDR_fam"/>
</dbReference>
<dbReference type="PANTHER" id="PTHR44196">
    <property type="entry name" value="DEHYDROGENASE/REDUCTASE SDR FAMILY MEMBER 7B"/>
    <property type="match status" value="1"/>
</dbReference>
<dbReference type="GO" id="GO:0016020">
    <property type="term" value="C:membrane"/>
    <property type="evidence" value="ECO:0007669"/>
    <property type="project" value="TreeGrafter"/>
</dbReference>
<evidence type="ECO:0000256" key="3">
    <source>
        <dbReference type="RuleBase" id="RU000363"/>
    </source>
</evidence>
<comment type="caution">
    <text evidence="4">The sequence shown here is derived from an EMBL/GenBank/DDBJ whole genome shotgun (WGS) entry which is preliminary data.</text>
</comment>
<dbReference type="Proteomes" id="UP000292564">
    <property type="component" value="Unassembled WGS sequence"/>
</dbReference>
<gene>
    <name evidence="4" type="ORF">EV385_3711</name>
</gene>
<accession>A0A4Q7ZND5</accession>
<dbReference type="EMBL" id="SHKY01000001">
    <property type="protein sequence ID" value="RZU51875.1"/>
    <property type="molecule type" value="Genomic_DNA"/>
</dbReference>
<dbReference type="CDD" id="cd05233">
    <property type="entry name" value="SDR_c"/>
    <property type="match status" value="1"/>
</dbReference>
<evidence type="ECO:0000313" key="5">
    <source>
        <dbReference type="Proteomes" id="UP000292564"/>
    </source>
</evidence>
<dbReference type="AlphaFoldDB" id="A0A4Q7ZND5"/>
<dbReference type="GO" id="GO:0016491">
    <property type="term" value="F:oxidoreductase activity"/>
    <property type="evidence" value="ECO:0007669"/>
    <property type="project" value="UniProtKB-KW"/>
</dbReference>
<evidence type="ECO:0008006" key="6">
    <source>
        <dbReference type="Google" id="ProtNLM"/>
    </source>
</evidence>
<reference evidence="4 5" key="1">
    <citation type="submission" date="2019-02" db="EMBL/GenBank/DDBJ databases">
        <title>Sequencing the genomes of 1000 actinobacteria strains.</title>
        <authorList>
            <person name="Klenk H.-P."/>
        </authorList>
    </citation>
    <scope>NUCLEOTIDE SEQUENCE [LARGE SCALE GENOMIC DNA]</scope>
    <source>
        <strain evidence="4 5">DSM 45162</strain>
    </source>
</reference>
<comment type="similarity">
    <text evidence="1 3">Belongs to the short-chain dehydrogenases/reductases (SDR) family.</text>
</comment>
<keyword evidence="5" id="KW-1185">Reference proteome</keyword>
<dbReference type="Gene3D" id="3.40.50.720">
    <property type="entry name" value="NAD(P)-binding Rossmann-like Domain"/>
    <property type="match status" value="1"/>
</dbReference>
<organism evidence="4 5">
    <name type="scientific">Krasilnikovia cinnamomea</name>
    <dbReference type="NCBI Taxonomy" id="349313"/>
    <lineage>
        <taxon>Bacteria</taxon>
        <taxon>Bacillati</taxon>
        <taxon>Actinomycetota</taxon>
        <taxon>Actinomycetes</taxon>
        <taxon>Micromonosporales</taxon>
        <taxon>Micromonosporaceae</taxon>
        <taxon>Krasilnikovia</taxon>
    </lineage>
</organism>
<protein>
    <recommendedName>
        <fullName evidence="6">Short-subunit dehydrogenase</fullName>
    </recommendedName>
</protein>
<dbReference type="InterPro" id="IPR036291">
    <property type="entry name" value="NAD(P)-bd_dom_sf"/>
</dbReference>
<dbReference type="OrthoDB" id="9797538at2"/>
<name>A0A4Q7ZND5_9ACTN</name>